<evidence type="ECO:0000313" key="1">
    <source>
        <dbReference type="EMBL" id="ORJ48497.1"/>
    </source>
</evidence>
<sequence>MRSYLEIARRIAKIIVSPETAIGFADGVLSVPTDIGYLAYGFIDTDSRYQRETEKIRMFTAIKNGILDNENFLQTIATVLAIFNKSVPEKKQNNIYGKVVASVAGRTVTNSVIAGKLATVIAQRSSLLISLRGGMIGNLLLAGGMAERSIYTSERLRQSDPEVYYALRHRNFDLLYFLVEPALNPFLEALHVRRTQGQGAFEQILDMVESELHATK</sequence>
<comment type="caution">
    <text evidence="1">The sequence shown here is derived from an EMBL/GenBank/DDBJ whole genome shotgun (WGS) entry which is preliminary data.</text>
</comment>
<name>A0ABX3UBL8_KLUIN</name>
<dbReference type="RefSeq" id="WP_085007147.1">
    <property type="nucleotide sequence ID" value="NZ_MWPR01000039.1"/>
</dbReference>
<dbReference type="EMBL" id="MWPR01000039">
    <property type="protein sequence ID" value="ORJ48497.1"/>
    <property type="molecule type" value="Genomic_DNA"/>
</dbReference>
<accession>A0ABX3UBL8</accession>
<dbReference type="Proteomes" id="UP000192521">
    <property type="component" value="Unassembled WGS sequence"/>
</dbReference>
<evidence type="ECO:0000313" key="2">
    <source>
        <dbReference type="Proteomes" id="UP000192521"/>
    </source>
</evidence>
<organism evidence="1 2">
    <name type="scientific">Kluyvera intermedia</name>
    <name type="common">Enterobacter intermedius</name>
    <dbReference type="NCBI Taxonomy" id="61648"/>
    <lineage>
        <taxon>Bacteria</taxon>
        <taxon>Pseudomonadati</taxon>
        <taxon>Pseudomonadota</taxon>
        <taxon>Gammaproteobacteria</taxon>
        <taxon>Enterobacterales</taxon>
        <taxon>Enterobacteriaceae</taxon>
        <taxon>Kluyvera</taxon>
    </lineage>
</organism>
<gene>
    <name evidence="1" type="ORF">B2M27_20445</name>
</gene>
<reference evidence="1 2" key="1">
    <citation type="submission" date="2017-02" db="EMBL/GenBank/DDBJ databases">
        <title>Draft genome sequence of a Kluyvera intermedia isolate from a patient with a pancreatic abscess.</title>
        <authorList>
            <person name="Thele R."/>
        </authorList>
    </citation>
    <scope>NUCLEOTIDE SEQUENCE [LARGE SCALE GENOMIC DNA]</scope>
    <source>
        <strain evidence="1 2">FOSA7093</strain>
    </source>
</reference>
<protein>
    <submittedName>
        <fullName evidence="1">Uncharacterized protein</fullName>
    </submittedName>
</protein>
<proteinExistence type="predicted"/>
<keyword evidence="2" id="KW-1185">Reference proteome</keyword>